<evidence type="ECO:0000313" key="3">
    <source>
        <dbReference type="EMBL" id="KAF5867683.1"/>
    </source>
</evidence>
<feature type="coiled-coil region" evidence="1">
    <location>
        <begin position="201"/>
        <end position="278"/>
    </location>
</feature>
<proteinExistence type="predicted"/>
<reference evidence="3 4" key="1">
    <citation type="journal article" date="2020" name="Phytopathology">
        <title>A high-quality genome resource of Botrytis fragariae, a new and rapidly spreading fungal pathogen causing strawberry gray mold in the U.S.A.</title>
        <authorList>
            <person name="Wu Y."/>
            <person name="Saski C.A."/>
            <person name="Schnabel G."/>
            <person name="Xiao S."/>
            <person name="Hu M."/>
        </authorList>
    </citation>
    <scope>NUCLEOTIDE SEQUENCE [LARGE SCALE GENOMIC DNA]</scope>
    <source>
        <strain evidence="3 4">BVB16</strain>
    </source>
</reference>
<keyword evidence="4" id="KW-1185">Reference proteome</keyword>
<dbReference type="AlphaFoldDB" id="A0A8H6AFY3"/>
<organism evidence="3 4">
    <name type="scientific">Botrytis fragariae</name>
    <dbReference type="NCBI Taxonomy" id="1964551"/>
    <lineage>
        <taxon>Eukaryota</taxon>
        <taxon>Fungi</taxon>
        <taxon>Dikarya</taxon>
        <taxon>Ascomycota</taxon>
        <taxon>Pezizomycotina</taxon>
        <taxon>Leotiomycetes</taxon>
        <taxon>Helotiales</taxon>
        <taxon>Sclerotiniaceae</taxon>
        <taxon>Botrytis</taxon>
    </lineage>
</organism>
<evidence type="ECO:0000256" key="1">
    <source>
        <dbReference type="SAM" id="Coils"/>
    </source>
</evidence>
<evidence type="ECO:0000313" key="4">
    <source>
        <dbReference type="Proteomes" id="UP000531561"/>
    </source>
</evidence>
<dbReference type="OrthoDB" id="5391053at2759"/>
<dbReference type="RefSeq" id="XP_037186632.1">
    <property type="nucleotide sequence ID" value="XM_037340989.1"/>
</dbReference>
<sequence>MTFACAPSMRNNWTDGKSLKRLLSSVFIKGARSKQISDSTAQPLPTINAVFVPGPTQTATASTSAHQDSSRGEISSISTFGSGFWKRIRASRISPNADSPLRRAPLSPSSVVLTDATSLSSPHPQNLRKCRTCSYEPPASTIDQREPPERAPLTARYPVIFTYMGRNGVPNSALALTDDIVRNLNEMFYLEGQFNDHTRIISRLDDEYECVEMTLKELNQLLLSSGTTVQSDRDVKSEESKYLSNVSTRIQEKRLELQEAAEREHEELREQRNILLNMFRDVFRNRNLLDIKGKSSRPNQFYRMPTTQLVPLHKTPRVSTHGEEARERVEREQREAVDHMKDMGYRLEATHQRLDNWKHYYEDEYAEYARAVKNGTMEPARSFFDLTLLQEHQGAIEGVIEAENDYEKARGRVRVLDVVLSDIYQSSGFASCPDDGYRISMEEAMVGDVDREWILDWMERNDDSVAFQADEDEWEAKSIGLDDSVSVVAKGRERKRIDGWGKMCMAIGNDFPKLSKVVVHHDPASEPSHTSFIIANQCSR</sequence>
<dbReference type="GeneID" id="59264681"/>
<feature type="compositionally biased region" description="Low complexity" evidence="2">
    <location>
        <begin position="56"/>
        <end position="67"/>
    </location>
</feature>
<dbReference type="Proteomes" id="UP000531561">
    <property type="component" value="Unassembled WGS sequence"/>
</dbReference>
<protein>
    <submittedName>
        <fullName evidence="3">Uncharacterized protein</fullName>
    </submittedName>
</protein>
<dbReference type="EMBL" id="JABFCT010000028">
    <property type="protein sequence ID" value="KAF5867683.1"/>
    <property type="molecule type" value="Genomic_DNA"/>
</dbReference>
<accession>A0A8H6AFY3</accession>
<comment type="caution">
    <text evidence="3">The sequence shown here is derived from an EMBL/GenBank/DDBJ whole genome shotgun (WGS) entry which is preliminary data.</text>
</comment>
<evidence type="ECO:0000256" key="2">
    <source>
        <dbReference type="SAM" id="MobiDB-lite"/>
    </source>
</evidence>
<keyword evidence="1" id="KW-0175">Coiled coil</keyword>
<name>A0A8H6AFY3_9HELO</name>
<gene>
    <name evidence="3" type="ORF">Bfra_010652</name>
</gene>
<feature type="region of interest" description="Disordered" evidence="2">
    <location>
        <begin position="55"/>
        <end position="74"/>
    </location>
</feature>